<sequence length="81" mass="8833">MESFLQDPVADDVIMKEGDAPVAKSEDVKMEAGSNGVENGEPDPTESLHQLDILPMVLELLDKVAKGQISAKDVHNEVRNF</sequence>
<evidence type="ECO:0000313" key="2">
    <source>
        <dbReference type="Proteomes" id="UP000761534"/>
    </source>
</evidence>
<dbReference type="VEuPathDB" id="FungiDB:TRICI_005397"/>
<name>A0A642UST0_9ASCO</name>
<dbReference type="Proteomes" id="UP000761534">
    <property type="component" value="Unassembled WGS sequence"/>
</dbReference>
<comment type="caution">
    <text evidence="1">The sequence shown here is derived from an EMBL/GenBank/DDBJ whole genome shotgun (WGS) entry which is preliminary data.</text>
</comment>
<dbReference type="EMBL" id="SWFS01000425">
    <property type="protein sequence ID" value="KAA8904700.1"/>
    <property type="molecule type" value="Genomic_DNA"/>
</dbReference>
<keyword evidence="2" id="KW-1185">Reference proteome</keyword>
<evidence type="ECO:0000313" key="1">
    <source>
        <dbReference type="EMBL" id="KAA8904700.1"/>
    </source>
</evidence>
<accession>A0A642UST0</accession>
<organism evidence="1 2">
    <name type="scientific">Trichomonascus ciferrii</name>
    <dbReference type="NCBI Taxonomy" id="44093"/>
    <lineage>
        <taxon>Eukaryota</taxon>
        <taxon>Fungi</taxon>
        <taxon>Dikarya</taxon>
        <taxon>Ascomycota</taxon>
        <taxon>Saccharomycotina</taxon>
        <taxon>Dipodascomycetes</taxon>
        <taxon>Dipodascales</taxon>
        <taxon>Trichomonascaceae</taxon>
        <taxon>Trichomonascus</taxon>
        <taxon>Trichomonascus ciferrii complex</taxon>
    </lineage>
</organism>
<dbReference type="AlphaFoldDB" id="A0A642UST0"/>
<gene>
    <name evidence="1" type="ORF">TRICI_005397</name>
</gene>
<proteinExistence type="predicted"/>
<reference evidence="1" key="1">
    <citation type="journal article" date="2019" name="G3 (Bethesda)">
        <title>Genome Assemblies of Two Rare Opportunistic Yeast Pathogens: Diutina rugosa (syn. Candida rugosa) and Trichomonascus ciferrii (syn. Candida ciferrii).</title>
        <authorList>
            <person name="Mixao V."/>
            <person name="Saus E."/>
            <person name="Hansen A.P."/>
            <person name="Lass-Florl C."/>
            <person name="Gabaldon T."/>
        </authorList>
    </citation>
    <scope>NUCLEOTIDE SEQUENCE</scope>
    <source>
        <strain evidence="1">CBS 4856</strain>
    </source>
</reference>
<protein>
    <submittedName>
        <fullName evidence="1">Uncharacterized protein</fullName>
    </submittedName>
</protein>